<evidence type="ECO:0000313" key="3">
    <source>
        <dbReference type="Proteomes" id="UP000189796"/>
    </source>
</evidence>
<dbReference type="OrthoDB" id="3193269at2"/>
<dbReference type="RefSeq" id="WP_079601054.1">
    <property type="nucleotide sequence ID" value="NZ_LT670817.1"/>
</dbReference>
<accession>A0A1M5KUA1</accession>
<sequence length="658" mass="72871">MNSSFYSNSIKDLVDELPETILGHLAKQNSFSLEALQRNAWLAQISILRRELRVLTSGWVAFEFAIPRMGKRADNIILVGGVVFVLEFKVGTEQFDSAAIDQVIDYALDLKNFHSGSHDRPIVPIVVATGAMDAVHSLIWADDKVAQPILSNGVGLGALIKDISDQATTGSDIDVQAWLGSGYKPTPTIIEAAQALYQGHKVGEITRSDAGAINLSQTAGCIAQVIEDAKSRRHKAICFVTGVPGAGKTLAGLNLVTQRTNAHEDEHAVFLSGNGPLVDVLREALARDEHAQSKLTGSTIRKADAERKVKSFIQHIMHFRDDSLAGPNAPTERVAVFDEAQRAWDRDHLVNFMSRNKKGPPDFNMSEPAFLVSVMNRHQDWCVVVCLIGGGQEINAGEAGLTEWFSALQTKFRDWKVFTSRQLAHRGYHRGQDLSEMLSGLDVTVYEHLHLAVSIRSFRAEKLSEFVAAVVAGEVDAARDIYDQIKAAYPIKLTRDLAVARAWLREQARGSERVGLVASSGASRLKPLGLNVRQEIDAKHWFLNGKDDVRSSHYLEDPATEFDIQGLELDWVGVCWDGDFRSINGEWAFHRFTGTKWQNVNDENRKIYLTNAYRVLLTRARQGMVIYIPEGDADDPTRASAFYDDTAKFLSECGPSFL</sequence>
<organism evidence="2 3">
    <name type="scientific">Bradyrhizobium erythrophlei</name>
    <dbReference type="NCBI Taxonomy" id="1437360"/>
    <lineage>
        <taxon>Bacteria</taxon>
        <taxon>Pseudomonadati</taxon>
        <taxon>Pseudomonadota</taxon>
        <taxon>Alphaproteobacteria</taxon>
        <taxon>Hyphomicrobiales</taxon>
        <taxon>Nitrobacteraceae</taxon>
        <taxon>Bradyrhizobium</taxon>
    </lineage>
</organism>
<dbReference type="Proteomes" id="UP000189796">
    <property type="component" value="Chromosome I"/>
</dbReference>
<evidence type="ECO:0000259" key="1">
    <source>
        <dbReference type="Pfam" id="PF09848"/>
    </source>
</evidence>
<dbReference type="AlphaFoldDB" id="A0A1M5KUA1"/>
<dbReference type="InterPro" id="IPR018647">
    <property type="entry name" value="SLFN_3-like_DNA/RNA_helicase"/>
</dbReference>
<gene>
    <name evidence="2" type="ORF">SAMN05443248_1966</name>
</gene>
<dbReference type="Gene3D" id="3.40.50.300">
    <property type="entry name" value="P-loop containing nucleotide triphosphate hydrolases"/>
    <property type="match status" value="1"/>
</dbReference>
<protein>
    <submittedName>
        <fullName evidence="2">Uncharacterized conserved protein</fullName>
    </submittedName>
</protein>
<dbReference type="Pfam" id="PF09848">
    <property type="entry name" value="SLFN-g3_helicase"/>
    <property type="match status" value="1"/>
</dbReference>
<name>A0A1M5KUA1_9BRAD</name>
<dbReference type="InterPro" id="IPR027417">
    <property type="entry name" value="P-loop_NTPase"/>
</dbReference>
<reference evidence="2 3" key="1">
    <citation type="submission" date="2016-11" db="EMBL/GenBank/DDBJ databases">
        <authorList>
            <person name="Jaros S."/>
            <person name="Januszkiewicz K."/>
            <person name="Wedrychowicz H."/>
        </authorList>
    </citation>
    <scope>NUCLEOTIDE SEQUENCE [LARGE SCALE GENOMIC DNA]</scope>
    <source>
        <strain evidence="2 3">GAS138</strain>
    </source>
</reference>
<dbReference type="SUPFAM" id="SSF52540">
    <property type="entry name" value="P-loop containing nucleoside triphosphate hydrolases"/>
    <property type="match status" value="1"/>
</dbReference>
<proteinExistence type="predicted"/>
<evidence type="ECO:0000313" key="2">
    <source>
        <dbReference type="EMBL" id="SHG56260.1"/>
    </source>
</evidence>
<feature type="domain" description="Schlafen group 3-like DNA/RNA helicase" evidence="1">
    <location>
        <begin position="235"/>
        <end position="629"/>
    </location>
</feature>
<dbReference type="EMBL" id="LT670817">
    <property type="protein sequence ID" value="SHG56260.1"/>
    <property type="molecule type" value="Genomic_DNA"/>
</dbReference>